<accession>A0A9D4NQQ0</accession>
<feature type="region of interest" description="Disordered" evidence="8">
    <location>
        <begin position="1187"/>
        <end position="1210"/>
    </location>
</feature>
<feature type="compositionally biased region" description="Basic and acidic residues" evidence="8">
    <location>
        <begin position="865"/>
        <end position="876"/>
    </location>
</feature>
<feature type="compositionally biased region" description="Low complexity" evidence="8">
    <location>
        <begin position="494"/>
        <end position="505"/>
    </location>
</feature>
<feature type="compositionally biased region" description="Polar residues" evidence="8">
    <location>
        <begin position="1190"/>
        <end position="1205"/>
    </location>
</feature>
<evidence type="ECO:0000256" key="5">
    <source>
        <dbReference type="ARBA" id="ARBA00022840"/>
    </source>
</evidence>
<evidence type="ECO:0000256" key="2">
    <source>
        <dbReference type="ARBA" id="ARBA00022679"/>
    </source>
</evidence>
<name>A0A9D4NQQ0_DERFA</name>
<dbReference type="Proteomes" id="UP000828236">
    <property type="component" value="Unassembled WGS sequence"/>
</dbReference>
<feature type="region of interest" description="Disordered" evidence="8">
    <location>
        <begin position="572"/>
        <end position="627"/>
    </location>
</feature>
<feature type="compositionally biased region" description="Polar residues" evidence="8">
    <location>
        <begin position="453"/>
        <end position="470"/>
    </location>
</feature>
<feature type="compositionally biased region" description="Polar residues" evidence="8">
    <location>
        <begin position="530"/>
        <end position="544"/>
    </location>
</feature>
<keyword evidence="2" id="KW-0808">Transferase</keyword>
<evidence type="ECO:0000256" key="7">
    <source>
        <dbReference type="PROSITE-ProRule" id="PRU10141"/>
    </source>
</evidence>
<dbReference type="Gene3D" id="1.10.510.10">
    <property type="entry name" value="Transferase(Phosphotransferase) domain 1"/>
    <property type="match status" value="1"/>
</dbReference>
<dbReference type="AlphaFoldDB" id="A0A9D4NQQ0"/>
<feature type="compositionally biased region" description="Basic and acidic residues" evidence="8">
    <location>
        <begin position="812"/>
        <end position="828"/>
    </location>
</feature>
<dbReference type="SMART" id="SM00220">
    <property type="entry name" value="S_TKc"/>
    <property type="match status" value="1"/>
</dbReference>
<dbReference type="InterPro" id="IPR017441">
    <property type="entry name" value="Protein_kinase_ATP_BS"/>
</dbReference>
<feature type="region of interest" description="Disordered" evidence="8">
    <location>
        <begin position="1108"/>
        <end position="1166"/>
    </location>
</feature>
<feature type="compositionally biased region" description="Polar residues" evidence="8">
    <location>
        <begin position="478"/>
        <end position="493"/>
    </location>
</feature>
<feature type="compositionally biased region" description="Acidic residues" evidence="8">
    <location>
        <begin position="829"/>
        <end position="842"/>
    </location>
</feature>
<dbReference type="FunFam" id="1.10.510.10:FF:000481">
    <property type="entry name" value="Asator, isoform D"/>
    <property type="match status" value="1"/>
</dbReference>
<dbReference type="InterPro" id="IPR047916">
    <property type="entry name" value="TTBK_Asator-like_STKc"/>
</dbReference>
<dbReference type="InterPro" id="IPR000719">
    <property type="entry name" value="Prot_kinase_dom"/>
</dbReference>
<gene>
    <name evidence="10" type="ORF">HUG17_10162</name>
</gene>
<dbReference type="Pfam" id="PF00069">
    <property type="entry name" value="Pkinase"/>
    <property type="match status" value="1"/>
</dbReference>
<comment type="caution">
    <text evidence="10">The sequence shown here is derived from an EMBL/GenBank/DDBJ whole genome shotgun (WGS) entry which is preliminary data.</text>
</comment>
<feature type="domain" description="Protein kinase" evidence="9">
    <location>
        <begin position="5"/>
        <end position="270"/>
    </location>
</feature>
<dbReference type="PROSITE" id="PS00107">
    <property type="entry name" value="PROTEIN_KINASE_ATP"/>
    <property type="match status" value="1"/>
</dbReference>
<evidence type="ECO:0000256" key="6">
    <source>
        <dbReference type="ARBA" id="ARBA00061588"/>
    </source>
</evidence>
<feature type="region of interest" description="Disordered" evidence="8">
    <location>
        <begin position="688"/>
        <end position="843"/>
    </location>
</feature>
<feature type="compositionally biased region" description="Basic residues" evidence="8">
    <location>
        <begin position="604"/>
        <end position="614"/>
    </location>
</feature>
<dbReference type="PANTHER" id="PTHR11909">
    <property type="entry name" value="CASEIN KINASE-RELATED"/>
    <property type="match status" value="1"/>
</dbReference>
<dbReference type="FunFam" id="3.30.200.20:FF:000358">
    <property type="entry name" value="Tau tubulin kinase 2b"/>
    <property type="match status" value="1"/>
</dbReference>
<feature type="region of interest" description="Disordered" evidence="8">
    <location>
        <begin position="959"/>
        <end position="1009"/>
    </location>
</feature>
<keyword evidence="3 7" id="KW-0547">Nucleotide-binding</keyword>
<evidence type="ECO:0000256" key="3">
    <source>
        <dbReference type="ARBA" id="ARBA00022741"/>
    </source>
</evidence>
<keyword evidence="5 7" id="KW-0067">ATP-binding</keyword>
<feature type="region of interest" description="Disordered" evidence="8">
    <location>
        <begin position="430"/>
        <end position="507"/>
    </location>
</feature>
<evidence type="ECO:0000256" key="4">
    <source>
        <dbReference type="ARBA" id="ARBA00022777"/>
    </source>
</evidence>
<feature type="region of interest" description="Disordered" evidence="8">
    <location>
        <begin position="862"/>
        <end position="895"/>
    </location>
</feature>
<feature type="compositionally biased region" description="Acidic residues" evidence="8">
    <location>
        <begin position="430"/>
        <end position="443"/>
    </location>
</feature>
<feature type="compositionally biased region" description="Polar residues" evidence="8">
    <location>
        <begin position="742"/>
        <end position="759"/>
    </location>
</feature>
<comment type="similarity">
    <text evidence="6">Belongs to the protein kinase superfamily. CK1 Ser/Thr protein kinase family.</text>
</comment>
<feature type="binding site" evidence="7">
    <location>
        <position position="34"/>
    </location>
    <ligand>
        <name>ATP</name>
        <dbReference type="ChEBI" id="CHEBI:30616"/>
    </ligand>
</feature>
<organism evidence="10">
    <name type="scientific">Dermatophagoides farinae</name>
    <name type="common">American house dust mite</name>
    <dbReference type="NCBI Taxonomy" id="6954"/>
    <lineage>
        <taxon>Eukaryota</taxon>
        <taxon>Metazoa</taxon>
        <taxon>Ecdysozoa</taxon>
        <taxon>Arthropoda</taxon>
        <taxon>Chelicerata</taxon>
        <taxon>Arachnida</taxon>
        <taxon>Acari</taxon>
        <taxon>Acariformes</taxon>
        <taxon>Sarcoptiformes</taxon>
        <taxon>Astigmata</taxon>
        <taxon>Psoroptidia</taxon>
        <taxon>Analgoidea</taxon>
        <taxon>Pyroglyphidae</taxon>
        <taxon>Dermatophagoidinae</taxon>
        <taxon>Dermatophagoides</taxon>
    </lineage>
</organism>
<reference evidence="10" key="1">
    <citation type="submission" date="2020-06" db="EMBL/GenBank/DDBJ databases">
        <authorList>
            <person name="Ji K."/>
            <person name="Li J."/>
        </authorList>
    </citation>
    <scope>NUCLEOTIDE SEQUENCE</scope>
    <source>
        <strain evidence="10">JKM2019</strain>
        <tissue evidence="10">Whole body</tissue>
    </source>
</reference>
<dbReference type="GO" id="GO:0015630">
    <property type="term" value="C:microtubule cytoskeleton"/>
    <property type="evidence" value="ECO:0007669"/>
    <property type="project" value="UniProtKB-ARBA"/>
</dbReference>
<protein>
    <submittedName>
        <fullName evidence="10">Serine/threonine-protein kinase</fullName>
    </submittedName>
</protein>
<evidence type="ECO:0000256" key="1">
    <source>
        <dbReference type="ARBA" id="ARBA00022527"/>
    </source>
</evidence>
<evidence type="ECO:0000256" key="8">
    <source>
        <dbReference type="SAM" id="MobiDB-lite"/>
    </source>
</evidence>
<dbReference type="InterPro" id="IPR011009">
    <property type="entry name" value="Kinase-like_dom_sf"/>
</dbReference>
<dbReference type="PROSITE" id="PS50011">
    <property type="entry name" value="PROTEIN_KINASE_DOM"/>
    <property type="match status" value="1"/>
</dbReference>
<evidence type="ECO:0000259" key="9">
    <source>
        <dbReference type="PROSITE" id="PS50011"/>
    </source>
</evidence>
<feature type="region of interest" description="Disordered" evidence="8">
    <location>
        <begin position="524"/>
        <end position="544"/>
    </location>
</feature>
<feature type="compositionally biased region" description="Low complexity" evidence="8">
    <location>
        <begin position="959"/>
        <end position="969"/>
    </location>
</feature>
<keyword evidence="1" id="KW-0723">Serine/threonine-protein kinase</keyword>
<dbReference type="CDD" id="cd14017">
    <property type="entry name" value="STKc_TTBK"/>
    <property type="match status" value="1"/>
</dbReference>
<feature type="compositionally biased region" description="Low complexity" evidence="8">
    <location>
        <begin position="1000"/>
        <end position="1009"/>
    </location>
</feature>
<evidence type="ECO:0000313" key="10">
    <source>
        <dbReference type="EMBL" id="KAH7636192.1"/>
    </source>
</evidence>
<dbReference type="EMBL" id="SDOV01000010">
    <property type="protein sequence ID" value="KAH7636192.1"/>
    <property type="molecule type" value="Genomic_DNA"/>
</dbReference>
<dbReference type="GO" id="GO:0005524">
    <property type="term" value="F:ATP binding"/>
    <property type="evidence" value="ECO:0007669"/>
    <property type="project" value="UniProtKB-UniRule"/>
</dbReference>
<proteinExistence type="inferred from homology"/>
<feature type="compositionally biased region" description="Acidic residues" evidence="8">
    <location>
        <begin position="772"/>
        <end position="782"/>
    </location>
</feature>
<keyword evidence="4 10" id="KW-0418">Kinase</keyword>
<reference evidence="10" key="2">
    <citation type="journal article" date="2021" name="World Allergy Organ. J.">
        <title>Chromosome-level assembly of Dermatophagoides farinae genome and transcriptome reveals two novel allergens Der f 37 and Der f 39.</title>
        <authorList>
            <person name="Chen J."/>
            <person name="Cai Z."/>
            <person name="Fan D."/>
            <person name="Hu J."/>
            <person name="Hou Y."/>
            <person name="He Y."/>
            <person name="Zhang Z."/>
            <person name="Zhao Z."/>
            <person name="Gao P."/>
            <person name="Hu W."/>
            <person name="Sun J."/>
            <person name="Li J."/>
            <person name="Ji K."/>
        </authorList>
    </citation>
    <scope>NUCLEOTIDE SEQUENCE</scope>
    <source>
        <strain evidence="10">JKM2019</strain>
    </source>
</reference>
<feature type="compositionally biased region" description="Polar residues" evidence="8">
    <location>
        <begin position="694"/>
        <end position="716"/>
    </location>
</feature>
<dbReference type="GO" id="GO:0004674">
    <property type="term" value="F:protein serine/threonine kinase activity"/>
    <property type="evidence" value="ECO:0007669"/>
    <property type="project" value="UniProtKB-KW"/>
</dbReference>
<feature type="compositionally biased region" description="Low complexity" evidence="8">
    <location>
        <begin position="1117"/>
        <end position="1154"/>
    </location>
</feature>
<dbReference type="InterPro" id="IPR050235">
    <property type="entry name" value="CK1_Ser-Thr_kinase"/>
</dbReference>
<feature type="compositionally biased region" description="Low complexity" evidence="8">
    <location>
        <begin position="584"/>
        <end position="596"/>
    </location>
</feature>
<dbReference type="SUPFAM" id="SSF56112">
    <property type="entry name" value="Protein kinase-like (PK-like)"/>
    <property type="match status" value="1"/>
</dbReference>
<sequence length="1225" mass="137489">MKERWRVIRRIGGGGFGEIFECLDLQTNQHVALKVESTRQQKQVLKMEVAVLKKLQNTSANVCRFIGCGRNERFNYCVMSMLGKNLAELRRSVVQINQKPAFSLSTALRLCQQILQSIQAIHSIGFLHRDIKPSNFAMGRSETNSKKVYMLDFGLARQYVISNTNEVRPPRIAAGFRGTVRYASINAHKNKEMGRHDDLWSLFYVLIEMVNGSLPWRKIKDKDSVGLMKSTFDHRLLLKHLPQDFKQFLEHIESLTYTDTPNYQLLNSIFERSIKRRNIRPDDPYDWELISQNRDMNNENEISVGYYSDNNNKAKNNFNAKNTERANDIINLANSSNVLATATGNYAGNHVANNNNGDDGVNNKSLTNKINNLNIGTTITNNKDVSLVTQMNACADDLSLKPNTTGDLDNKRNITQYCVSNMWEKSVANDENECNDDQDDCDDQPVIGIGTHKPNSSSCGDPIQKQPSLSNNNNNNNDIDLQQQQHPQSMTSSNNNINHNHQQQQRLSSMLYYDTAAIATTTTATTTTTNGQNNNQRSPLNNPFINTHNQAIAQQLSTCNKLINNKIVDSKPSDVVADDDSDNNDNNNRKFIANKNENSTNRLPYHHHHHHHHQQQQSQNYCKNGFNDDNNGYVNHHHHHLNDVHHFSGDNPADLQNYCHPAISSIKPSNTYPIIKDLNKLRSMRQYFDDSQSKHTSNSNNENTISGRQQNNSNSPRKFIQRQRIKTLSDSKESSTSTISSQNHHAQTSRNSSSESNNIVVGEEVDSKNIISEEDDDDEEQQESSVRQLQQILPSPPPRRILVKPNNAIVKHIVDTKKESEEDVKDQSDESEEGDDDDDDEETKVKVVLKVKNNVIINHRHHNRDHQQHRTSRIDGEEVNGNIPPLSSSSSASTKKIEMNTNKSNCNQNPSSILTSIKSLSINTTSSNQNNISNNSIWSYTSNGNVVSRANIIIRQPKNNNSHFNQSQQQKHDCDQQFHSTNNYHHQGNKNKNNDDNKQSRSSGSSSSYVYYYKSDSKNSSMAINNNNIGDNEQQNGKISLLTNRSSSSSSTSSLKHLSNNVVVGGAGSISYSSINNNHHQIYNQQNERLSTSRYDDCLSHQQLSNRDCVPMSQGESSNSNSSVTSNTTSSTSSSSSSSSSSTSQDSSNVDNNTGDMAGNHVPGGANCFKRIPLTGRDNNNDDIMVDISGSHNSSQTTNGLETPSGTPPPLVEVVSVRRKRFFIK</sequence>